<proteinExistence type="inferred from homology"/>
<dbReference type="InterPro" id="IPR022657">
    <property type="entry name" value="De-COase2_CS"/>
</dbReference>
<dbReference type="FunFam" id="3.20.20.10:FF:000005">
    <property type="entry name" value="Ornithine decarboxylase"/>
    <property type="match status" value="1"/>
</dbReference>
<organism evidence="18 19">
    <name type="scientific">Botryotinia fuckeliana (strain BcDW1)</name>
    <name type="common">Noble rot fungus</name>
    <name type="synonym">Botrytis cinerea</name>
    <dbReference type="NCBI Taxonomy" id="1290391"/>
    <lineage>
        <taxon>Eukaryota</taxon>
        <taxon>Fungi</taxon>
        <taxon>Dikarya</taxon>
        <taxon>Ascomycota</taxon>
        <taxon>Pezizomycotina</taxon>
        <taxon>Leotiomycetes</taxon>
        <taxon>Helotiales</taxon>
        <taxon>Sclerotiniaceae</taxon>
        <taxon>Botrytis</taxon>
    </lineage>
</organism>
<evidence type="ECO:0000313" key="18">
    <source>
        <dbReference type="EMBL" id="EMR85835.1"/>
    </source>
</evidence>
<dbReference type="InterPro" id="IPR022644">
    <property type="entry name" value="De-COase2_N"/>
</dbReference>
<keyword evidence="8" id="KW-0456">Lyase</keyword>
<dbReference type="HOGENOM" id="CLU_292035_0_0_1"/>
<keyword evidence="7" id="KW-0620">Polyamine biosynthesis</keyword>
<dbReference type="InterPro" id="IPR029149">
    <property type="entry name" value="Creatin/AminoP/Spt16_N"/>
</dbReference>
<evidence type="ECO:0000256" key="3">
    <source>
        <dbReference type="ARBA" id="ARBA00008872"/>
    </source>
</evidence>
<dbReference type="InterPro" id="IPR022653">
    <property type="entry name" value="De-COase2_pyr-phos_BS"/>
</dbReference>
<evidence type="ECO:0000256" key="6">
    <source>
        <dbReference type="ARBA" id="ARBA00022898"/>
    </source>
</evidence>
<dbReference type="Gene3D" id="3.20.20.10">
    <property type="entry name" value="Alanine racemase"/>
    <property type="match status" value="1"/>
</dbReference>
<dbReference type="InterPro" id="IPR000183">
    <property type="entry name" value="Orn/DAP/Arg_de-COase"/>
</dbReference>
<feature type="modified residue" description="N6-(pyridoxal phosphate)lysine" evidence="15">
    <location>
        <position position="218"/>
    </location>
</feature>
<evidence type="ECO:0000256" key="13">
    <source>
        <dbReference type="ARBA" id="ARBA00046672"/>
    </source>
</evidence>
<dbReference type="Gene3D" id="3.90.230.10">
    <property type="entry name" value="Creatinase/methionine aminopeptidase superfamily"/>
    <property type="match status" value="1"/>
</dbReference>
<dbReference type="OrthoDB" id="9995434at2759"/>
<comment type="catalytic activity">
    <reaction evidence="14">
        <text>L-ornithine + H(+) = putrescine + CO2</text>
        <dbReference type="Rhea" id="RHEA:22964"/>
        <dbReference type="ChEBI" id="CHEBI:15378"/>
        <dbReference type="ChEBI" id="CHEBI:16526"/>
        <dbReference type="ChEBI" id="CHEBI:46911"/>
        <dbReference type="ChEBI" id="CHEBI:326268"/>
        <dbReference type="EC" id="4.1.1.17"/>
    </reaction>
</comment>
<sequence length="1044" mass="116759">MENIGEFITVLPSSQVCALLQRSQSSHQPPLPTQYITESGTYWPLAVLNPIHLFPSIIFNQPEHLHDIVFVWTILRKFFPDLLTSKNLKSLSTAFGLIKGETSSTAPTAAILTTLIYSWAFKVQDMSPSAIITYENNNNLDSIESYYPKDSYIEVNGVNTAKTIIGNALKQRVENIDNDVCEADDEDAFFVADLGEVYRQHMRWKKNLPRVKPFYAVKCNPDPQVIRLLAELGTGFDCASKGEIEQVLKAGIDPTRIIYAQPCKTNSYVRYAEKNGVKQMTFDNSDELYKIKKLFPGAELFLRISTDDSSSLCRLSLKFGAAMDATNNLLALARELDLNVVGVSFHVGSGASDPLAFRKAVQDAHTVFEQARNFGYYMHTLDVGGGFCTETFEVMASVLSDALEEYMPKNIKIIGEPGRYYVANAFTLACNVIARRTVEDPESLEKSYMLYLNDGLYGNFSSIMFDHQNPIAQVLQTGNRSYFNTLESCATLEGTEYSIWGPTCDGIDRISASIRFNHNLDVGDWLYFESMGAYTKCSATRFNGFTDSHDVIYVSSEPGVNALLEITETLIHPDRSTYNMASEKDMREYLLPSDTPPRNQRRRYRDHLTFLPLLASALFLTMVITYFSSQSIHRYRESQLTAESLHQCAWSYLEKYEELLDVKPIAREEFLERQKVLAGVLGEDGVDAFIAEPSASTEYFGNVSSAFELSERPFLVILDREGGATLLVPKFESGRIGALDMVFEEEKKRIVEWREEENPYEVLRREMGLKKVVLDEHVRFMVAAGLQDVGVDVQLMSLEMKELRAVKSETELDILRGVNEFTVQLVRSLQKCIKVGMSQESIVEAAEGLFTQAGVGAGFWSIILFGEQAANPHGGGKGRVLRDGEFVLVDIGTSLHGYGSDVTRTILPSTSTVDKELMNMWHLVYDAQTAAIEKMNINETCSVVDETARNVIKAKGYGEFFTHRLGHGLGLEMHEHPYLNGVNGEKLKKGEVVTNEPGIYITSSQATKLGKKVGFGVRIEDAVLVTEKGGRVMTGSRAKSPYEP</sequence>
<keyword evidence="4" id="KW-0963">Cytoplasm</keyword>
<dbReference type="PANTHER" id="PTHR11482">
    <property type="entry name" value="ARGININE/DIAMINOPIMELATE/ORNITHINE DECARBOXYLASE"/>
    <property type="match status" value="1"/>
</dbReference>
<comment type="subunit">
    <text evidence="13">Homodimer. Only the dimer is catalytically active, as the active sites are constructed of residues from both monomers.</text>
</comment>
<dbReference type="GO" id="GO:0004586">
    <property type="term" value="F:ornithine decarboxylase activity"/>
    <property type="evidence" value="ECO:0007669"/>
    <property type="project" value="UniProtKB-EC"/>
</dbReference>
<evidence type="ECO:0000256" key="5">
    <source>
        <dbReference type="ARBA" id="ARBA00022793"/>
    </source>
</evidence>
<evidence type="ECO:0000256" key="10">
    <source>
        <dbReference type="ARBA" id="ARBA00034138"/>
    </source>
</evidence>
<dbReference type="GO" id="GO:0005737">
    <property type="term" value="C:cytoplasm"/>
    <property type="evidence" value="ECO:0007669"/>
    <property type="project" value="UniProtKB-SubCell"/>
</dbReference>
<dbReference type="InterPro" id="IPR000994">
    <property type="entry name" value="Pept_M24"/>
</dbReference>
<comment type="pathway">
    <text evidence="9">Amine and polyamine biosynthesis; putrescine biosynthesis via L-ornithine pathway; putrescine from L-ornithine: step 1/1.</text>
</comment>
<dbReference type="STRING" id="1290391.M7TX49"/>
<accession>M7TX49</accession>
<evidence type="ECO:0000256" key="8">
    <source>
        <dbReference type="ARBA" id="ARBA00023239"/>
    </source>
</evidence>
<dbReference type="SUPFAM" id="SSF53092">
    <property type="entry name" value="Creatinase/prolidase N-terminal domain"/>
    <property type="match status" value="1"/>
</dbReference>
<evidence type="ECO:0000256" key="2">
    <source>
        <dbReference type="ARBA" id="ARBA00004496"/>
    </source>
</evidence>
<evidence type="ECO:0000256" key="14">
    <source>
        <dbReference type="ARBA" id="ARBA00049127"/>
    </source>
</evidence>
<dbReference type="PROSITE" id="PS00879">
    <property type="entry name" value="ODR_DC_2_2"/>
    <property type="match status" value="1"/>
</dbReference>
<name>M7TX49_BOTF1</name>
<dbReference type="PRINTS" id="PR01179">
    <property type="entry name" value="ODADCRBXLASE"/>
</dbReference>
<comment type="function">
    <text evidence="11">Catalyzes the first and rate-limiting step of polyamine biosynthesis that converts ornithine into putrescine, which is the precursor for the polyamines, spermidine and spermine. Polyamines are essential for cell proliferation and are implicated in cellular processes, ranging from DNA replication to apoptosis.</text>
</comment>
<evidence type="ECO:0000259" key="16">
    <source>
        <dbReference type="Pfam" id="PF00557"/>
    </source>
</evidence>
<gene>
    <name evidence="18" type="ORF">BcDW1_5488</name>
</gene>
<feature type="active site" description="Proton donor" evidence="15">
    <location>
        <position position="504"/>
    </location>
</feature>
<dbReference type="PANTHER" id="PTHR11482:SF6">
    <property type="entry name" value="ORNITHINE DECARBOXYLASE 1-RELATED"/>
    <property type="match status" value="1"/>
</dbReference>
<protein>
    <recommendedName>
        <fullName evidence="12">Ornithine decarboxylase</fullName>
        <ecNumber evidence="10">4.1.1.17</ecNumber>
    </recommendedName>
</protein>
<keyword evidence="6 15" id="KW-0663">Pyridoxal phosphate</keyword>
<dbReference type="GO" id="GO:0033387">
    <property type="term" value="P:putrescine biosynthetic process from arginine, via ornithine"/>
    <property type="evidence" value="ECO:0007669"/>
    <property type="project" value="TreeGrafter"/>
</dbReference>
<evidence type="ECO:0000256" key="11">
    <source>
        <dbReference type="ARBA" id="ARBA00037173"/>
    </source>
</evidence>
<dbReference type="Gene3D" id="2.40.37.10">
    <property type="entry name" value="Lyase, Ornithine Decarboxylase, Chain A, domain 1"/>
    <property type="match status" value="1"/>
</dbReference>
<comment type="subcellular location">
    <subcellularLocation>
        <location evidence="2">Cytoplasm</location>
    </subcellularLocation>
</comment>
<reference evidence="19" key="1">
    <citation type="journal article" date="2013" name="Genome Announc.">
        <title>Draft genome sequence of Botrytis cinerea BcDW1, inoculum for noble rot of grape berries.</title>
        <authorList>
            <person name="Blanco-Ulate B."/>
            <person name="Allen G."/>
            <person name="Powell A.L."/>
            <person name="Cantu D."/>
        </authorList>
    </citation>
    <scope>NUCLEOTIDE SEQUENCE [LARGE SCALE GENOMIC DNA]</scope>
    <source>
        <strain evidence="19">BcDW1</strain>
    </source>
</reference>
<dbReference type="AlphaFoldDB" id="M7TX49"/>
<feature type="domain" description="Orn/DAP/Arg decarboxylase 2 N-terminal" evidence="17">
    <location>
        <begin position="194"/>
        <end position="423"/>
    </location>
</feature>
<dbReference type="PRINTS" id="PR01182">
    <property type="entry name" value="ORNDCRBXLASE"/>
</dbReference>
<feature type="domain" description="Peptidase M24" evidence="16">
    <location>
        <begin position="815"/>
        <end position="1027"/>
    </location>
</feature>
<comment type="similarity">
    <text evidence="3">Belongs to the Orn/Lys/Arg decarboxylase class-II family.</text>
</comment>
<dbReference type="Pfam" id="PF02784">
    <property type="entry name" value="Orn_Arg_deC_N"/>
    <property type="match status" value="1"/>
</dbReference>
<evidence type="ECO:0000256" key="12">
    <source>
        <dbReference type="ARBA" id="ARBA00039485"/>
    </source>
</evidence>
<dbReference type="CDD" id="cd00622">
    <property type="entry name" value="PLPDE_III_ODC"/>
    <property type="match status" value="1"/>
</dbReference>
<dbReference type="PROSITE" id="PS00878">
    <property type="entry name" value="ODR_DC_2_1"/>
    <property type="match status" value="1"/>
</dbReference>
<evidence type="ECO:0000256" key="9">
    <source>
        <dbReference type="ARBA" id="ARBA00034115"/>
    </source>
</evidence>
<evidence type="ECO:0000313" key="19">
    <source>
        <dbReference type="Proteomes" id="UP000012045"/>
    </source>
</evidence>
<dbReference type="EMBL" id="KB707880">
    <property type="protein sequence ID" value="EMR85835.1"/>
    <property type="molecule type" value="Genomic_DNA"/>
</dbReference>
<dbReference type="SUPFAM" id="SSF51419">
    <property type="entry name" value="PLP-binding barrel"/>
    <property type="match status" value="1"/>
</dbReference>
<dbReference type="SUPFAM" id="SSF55920">
    <property type="entry name" value="Creatinase/aminopeptidase"/>
    <property type="match status" value="1"/>
</dbReference>
<dbReference type="Gene3D" id="3.40.350.10">
    <property type="entry name" value="Creatinase/prolidase N-terminal domain"/>
    <property type="match status" value="1"/>
</dbReference>
<dbReference type="InterPro" id="IPR009006">
    <property type="entry name" value="Ala_racemase/Decarboxylase_C"/>
</dbReference>
<comment type="cofactor">
    <cofactor evidence="1 15">
        <name>pyridoxal 5'-phosphate</name>
        <dbReference type="ChEBI" id="CHEBI:597326"/>
    </cofactor>
</comment>
<dbReference type="Proteomes" id="UP000012045">
    <property type="component" value="Unassembled WGS sequence"/>
</dbReference>
<evidence type="ECO:0000256" key="7">
    <source>
        <dbReference type="ARBA" id="ARBA00023115"/>
    </source>
</evidence>
<evidence type="ECO:0000256" key="4">
    <source>
        <dbReference type="ARBA" id="ARBA00022490"/>
    </source>
</evidence>
<dbReference type="InterPro" id="IPR036005">
    <property type="entry name" value="Creatinase/aminopeptidase-like"/>
</dbReference>
<evidence type="ECO:0000259" key="17">
    <source>
        <dbReference type="Pfam" id="PF02784"/>
    </source>
</evidence>
<dbReference type="Pfam" id="PF00557">
    <property type="entry name" value="Peptidase_M24"/>
    <property type="match status" value="1"/>
</dbReference>
<dbReference type="InterPro" id="IPR002433">
    <property type="entry name" value="Orn_de-COase"/>
</dbReference>
<dbReference type="InterPro" id="IPR029066">
    <property type="entry name" value="PLP-binding_barrel"/>
</dbReference>
<evidence type="ECO:0000256" key="1">
    <source>
        <dbReference type="ARBA" id="ARBA00001933"/>
    </source>
</evidence>
<dbReference type="FunFam" id="2.40.37.10:FF:000010">
    <property type="entry name" value="Ornithine decarboxylase"/>
    <property type="match status" value="1"/>
</dbReference>
<dbReference type="EC" id="4.1.1.17" evidence="10"/>
<evidence type="ECO:0000256" key="15">
    <source>
        <dbReference type="PIRSR" id="PIRSR600183-50"/>
    </source>
</evidence>
<keyword evidence="5" id="KW-0210">Decarboxylase</keyword>
<dbReference type="SUPFAM" id="SSF50621">
    <property type="entry name" value="Alanine racemase C-terminal domain-like"/>
    <property type="match status" value="1"/>
</dbReference>